<accession>A0ACB9TPN2</accession>
<evidence type="ECO:0000313" key="2">
    <source>
        <dbReference type="Proteomes" id="UP001056778"/>
    </source>
</evidence>
<reference evidence="1" key="1">
    <citation type="submission" date="2022-04" db="EMBL/GenBank/DDBJ databases">
        <title>Chromosome-scale genome assembly of Holotrichia oblita Faldermann.</title>
        <authorList>
            <person name="Rongchong L."/>
        </authorList>
    </citation>
    <scope>NUCLEOTIDE SEQUENCE</scope>
    <source>
        <strain evidence="1">81SQS9</strain>
    </source>
</reference>
<organism evidence="1 2">
    <name type="scientific">Holotrichia oblita</name>
    <name type="common">Chafer beetle</name>
    <dbReference type="NCBI Taxonomy" id="644536"/>
    <lineage>
        <taxon>Eukaryota</taxon>
        <taxon>Metazoa</taxon>
        <taxon>Ecdysozoa</taxon>
        <taxon>Arthropoda</taxon>
        <taxon>Hexapoda</taxon>
        <taxon>Insecta</taxon>
        <taxon>Pterygota</taxon>
        <taxon>Neoptera</taxon>
        <taxon>Endopterygota</taxon>
        <taxon>Coleoptera</taxon>
        <taxon>Polyphaga</taxon>
        <taxon>Scarabaeiformia</taxon>
        <taxon>Scarabaeidae</taxon>
        <taxon>Melolonthinae</taxon>
        <taxon>Holotrichia</taxon>
    </lineage>
</organism>
<protein>
    <submittedName>
        <fullName evidence="1">Uncharacterized protein</fullName>
    </submittedName>
</protein>
<dbReference type="EMBL" id="CM043016">
    <property type="protein sequence ID" value="KAI4468766.1"/>
    <property type="molecule type" value="Genomic_DNA"/>
</dbReference>
<keyword evidence="2" id="KW-1185">Reference proteome</keyword>
<dbReference type="Proteomes" id="UP001056778">
    <property type="component" value="Chromosome 2"/>
</dbReference>
<evidence type="ECO:0000313" key="1">
    <source>
        <dbReference type="EMBL" id="KAI4468766.1"/>
    </source>
</evidence>
<name>A0ACB9TPN2_HOLOL</name>
<proteinExistence type="predicted"/>
<comment type="caution">
    <text evidence="1">The sequence shown here is derived from an EMBL/GenBank/DDBJ whole genome shotgun (WGS) entry which is preliminary data.</text>
</comment>
<gene>
    <name evidence="1" type="ORF">MML48_2g00000403</name>
</gene>
<sequence>MKKKENEIETVPQGKPKSGRIWKTQRKKFFTTVKSKGIKTSFEKKKQLREELARVKQASRDIIAAKQEEKQQKKERRRENLKRQKENQRKSEVVQVITNTAKLKKMKKKQLRHIEKRDTNV</sequence>